<feature type="region of interest" description="Disordered" evidence="1">
    <location>
        <begin position="195"/>
        <end position="219"/>
    </location>
</feature>
<proteinExistence type="predicted"/>
<feature type="region of interest" description="Disordered" evidence="1">
    <location>
        <begin position="58"/>
        <end position="95"/>
    </location>
</feature>
<dbReference type="Proteomes" id="UP001152300">
    <property type="component" value="Unassembled WGS sequence"/>
</dbReference>
<feature type="compositionally biased region" description="Polar residues" evidence="1">
    <location>
        <begin position="744"/>
        <end position="756"/>
    </location>
</feature>
<accession>A0A9X0AGS2</accession>
<feature type="compositionally biased region" description="Polar residues" evidence="1">
    <location>
        <begin position="590"/>
        <end position="607"/>
    </location>
</feature>
<evidence type="ECO:0000313" key="3">
    <source>
        <dbReference type="Proteomes" id="UP001152300"/>
    </source>
</evidence>
<feature type="compositionally biased region" description="Polar residues" evidence="1">
    <location>
        <begin position="808"/>
        <end position="826"/>
    </location>
</feature>
<name>A0A9X0AGS2_9HELO</name>
<feature type="compositionally biased region" description="Basic and acidic residues" evidence="1">
    <location>
        <begin position="65"/>
        <end position="95"/>
    </location>
</feature>
<feature type="region of interest" description="Disordered" evidence="1">
    <location>
        <begin position="555"/>
        <end position="610"/>
    </location>
</feature>
<reference evidence="2" key="1">
    <citation type="submission" date="2022-11" db="EMBL/GenBank/DDBJ databases">
        <title>Genome Resource of Sclerotinia nivalis Strain SnTB1, a Plant Pathogen Isolated from American Ginseng.</title>
        <authorList>
            <person name="Fan S."/>
        </authorList>
    </citation>
    <scope>NUCLEOTIDE SEQUENCE</scope>
    <source>
        <strain evidence="2">SnTB1</strain>
    </source>
</reference>
<gene>
    <name evidence="2" type="ORF">OCU04_009069</name>
</gene>
<feature type="compositionally biased region" description="Polar residues" evidence="1">
    <location>
        <begin position="556"/>
        <end position="578"/>
    </location>
</feature>
<dbReference type="OrthoDB" id="5426563at2759"/>
<feature type="region of interest" description="Disordered" evidence="1">
    <location>
        <begin position="740"/>
        <end position="770"/>
    </location>
</feature>
<sequence length="837" mass="94449">MNWTGGRLQRHSGKSSRGAGALTNRQKEHFAKVRANLRSGGQRNPPKQWLIFDRIPVGQSQGQSSKDHANSMRNHEHTPRQEMERSEIRPGRWDDRKEYNEYSTSHLLQREPQDIRANARSSSVEIIQRSSKPDDDLYNATPPPLRIKREHIASSAARDIPQNYELQEPSEKSIEEKVRKLLSQKDWVGLSLRRPPQLKVNGPKNDPDIGKRRKITDGHRARYSKLQTRISSPFAARKIRIRQEEEGHTREGMSKNDVRISIGDRVVPPGISSSSQPNKVNRQFTSRMRHQISSSDDMLLDDDYIIEDRKDLNSDRNLSAFETKTYGSGGHRDSAMSNLSSVIQDELGGKDSPFPRTAIRSSCDTSMKQPMPTRPTKHLVLHISSPKCNSSMLAQVGEVEGDISEARVMEDELWKTWMAPSTQGTEYYTYDFQREGNSEDRMVSISPGISAIPTSHEDLFSASRFDNEDSGGQYQHAESWEGWESSLIQKESTIRYNKDISHPENANRISHNDISHSSDFYDQSLSSDCCEPVGGAGVISSDQYMDEDHVSIEPQYAQSSQRTSSSIAWDPPQNSTPSIIEPCQRKTTDRSPSNISYLQRSTTTARQNAEPEKILLQYDEVMPSKSSHRLDGRDNCPAKALEKGTDQNKLWMKFIFDKDSGDEEEEVLLNRTTSTRTRPVSNRCKPSRGVYSDMTASRSPVVHENRRKKPSPTISTIVHNSIDSEIQSQPRYTAPVRNHGLWHNPQQGDDATNLKPSSHDDWSSSEPESVSMIAVPGSQIDVSEGVFPRDTTKVVFTKPQPFVGLRANAQSSSPDRTMPKKQTSGYGMTLAEDIEDD</sequence>
<comment type="caution">
    <text evidence="2">The sequence shown here is derived from an EMBL/GenBank/DDBJ whole genome shotgun (WGS) entry which is preliminary data.</text>
</comment>
<feature type="region of interest" description="Disordered" evidence="1">
    <location>
        <begin position="805"/>
        <end position="837"/>
    </location>
</feature>
<protein>
    <submittedName>
        <fullName evidence="2">Uncharacterized protein</fullName>
    </submittedName>
</protein>
<evidence type="ECO:0000313" key="2">
    <source>
        <dbReference type="EMBL" id="KAJ8062541.1"/>
    </source>
</evidence>
<dbReference type="EMBL" id="JAPEIS010000010">
    <property type="protein sequence ID" value="KAJ8062541.1"/>
    <property type="molecule type" value="Genomic_DNA"/>
</dbReference>
<evidence type="ECO:0000256" key="1">
    <source>
        <dbReference type="SAM" id="MobiDB-lite"/>
    </source>
</evidence>
<dbReference type="AlphaFoldDB" id="A0A9X0AGS2"/>
<feature type="compositionally biased region" description="Basic and acidic residues" evidence="1">
    <location>
        <begin position="205"/>
        <end position="219"/>
    </location>
</feature>
<feature type="compositionally biased region" description="Polar residues" evidence="1">
    <location>
        <begin position="119"/>
        <end position="130"/>
    </location>
</feature>
<organism evidence="2 3">
    <name type="scientific">Sclerotinia nivalis</name>
    <dbReference type="NCBI Taxonomy" id="352851"/>
    <lineage>
        <taxon>Eukaryota</taxon>
        <taxon>Fungi</taxon>
        <taxon>Dikarya</taxon>
        <taxon>Ascomycota</taxon>
        <taxon>Pezizomycotina</taxon>
        <taxon>Leotiomycetes</taxon>
        <taxon>Helotiales</taxon>
        <taxon>Sclerotiniaceae</taxon>
        <taxon>Sclerotinia</taxon>
    </lineage>
</organism>
<feature type="region of interest" description="Disordered" evidence="1">
    <location>
        <begin position="672"/>
        <end position="714"/>
    </location>
</feature>
<feature type="region of interest" description="Disordered" evidence="1">
    <location>
        <begin position="116"/>
        <end position="140"/>
    </location>
</feature>
<feature type="region of interest" description="Disordered" evidence="1">
    <location>
        <begin position="1"/>
        <end position="26"/>
    </location>
</feature>
<keyword evidence="3" id="KW-1185">Reference proteome</keyword>